<evidence type="ECO:0000313" key="1">
    <source>
        <dbReference type="EMBL" id="CAB4940664.1"/>
    </source>
</evidence>
<sequence>MASYFWRIAELIASFAFCGSAATSVVVTSQPTASAAATNEALIRASMGAWRKISTYAIFLVGIAGSAAADDSAAEADALVGVIAAELLAAPPPDEPQAARAIAVAPTPISSAERRSADAPGRCLVIGTPLTGWNYGGSTGGHDI</sequence>
<dbReference type="AlphaFoldDB" id="A0A6J7JDF7"/>
<accession>A0A6J7JDF7</accession>
<reference evidence="1" key="1">
    <citation type="submission" date="2020-05" db="EMBL/GenBank/DDBJ databases">
        <authorList>
            <person name="Chiriac C."/>
            <person name="Salcher M."/>
            <person name="Ghai R."/>
            <person name="Kavagutti S V."/>
        </authorList>
    </citation>
    <scope>NUCLEOTIDE SEQUENCE</scope>
</reference>
<dbReference type="EMBL" id="CAFBNF010000073">
    <property type="protein sequence ID" value="CAB4940664.1"/>
    <property type="molecule type" value="Genomic_DNA"/>
</dbReference>
<organism evidence="1">
    <name type="scientific">freshwater metagenome</name>
    <dbReference type="NCBI Taxonomy" id="449393"/>
    <lineage>
        <taxon>unclassified sequences</taxon>
        <taxon>metagenomes</taxon>
        <taxon>ecological metagenomes</taxon>
    </lineage>
</organism>
<proteinExistence type="predicted"/>
<gene>
    <name evidence="1" type="ORF">UFOPK3773_00838</name>
</gene>
<protein>
    <submittedName>
        <fullName evidence="1">Unannotated protein</fullName>
    </submittedName>
</protein>
<name>A0A6J7JDF7_9ZZZZ</name>